<accession>A0ABD0URX9</accession>
<sequence length="77" mass="9675">MFIQPIKQTQIIYKFEFNNFDDQKIITQMYEWVGWMHRWGWMVNGVDSERQCGLWNEMWNLRTNRRLRALRLLTYKT</sequence>
<evidence type="ECO:0000313" key="1">
    <source>
        <dbReference type="EMBL" id="KAL0915404.1"/>
    </source>
</evidence>
<dbReference type="Proteomes" id="UP001552299">
    <property type="component" value="Unassembled WGS sequence"/>
</dbReference>
<dbReference type="AlphaFoldDB" id="A0ABD0URX9"/>
<comment type="caution">
    <text evidence="1">The sequence shown here is derived from an EMBL/GenBank/DDBJ whole genome shotgun (WGS) entry which is preliminary data.</text>
</comment>
<gene>
    <name evidence="1" type="ORF">M5K25_015817</name>
</gene>
<keyword evidence="2" id="KW-1185">Reference proteome</keyword>
<dbReference type="EMBL" id="JANQDX010000012">
    <property type="protein sequence ID" value="KAL0915404.1"/>
    <property type="molecule type" value="Genomic_DNA"/>
</dbReference>
<protein>
    <submittedName>
        <fullName evidence="1">Uncharacterized protein</fullName>
    </submittedName>
</protein>
<proteinExistence type="predicted"/>
<reference evidence="1 2" key="1">
    <citation type="journal article" date="2024" name="Plant Biotechnol. J.">
        <title>Dendrobium thyrsiflorum genome and its molecular insights into genes involved in important horticultural traits.</title>
        <authorList>
            <person name="Chen B."/>
            <person name="Wang J.Y."/>
            <person name="Zheng P.J."/>
            <person name="Li K.L."/>
            <person name="Liang Y.M."/>
            <person name="Chen X.F."/>
            <person name="Zhang C."/>
            <person name="Zhao X."/>
            <person name="He X."/>
            <person name="Zhang G.Q."/>
            <person name="Liu Z.J."/>
            <person name="Xu Q."/>
        </authorList>
    </citation>
    <scope>NUCLEOTIDE SEQUENCE [LARGE SCALE GENOMIC DNA]</scope>
    <source>
        <strain evidence="1">GZMU011</strain>
    </source>
</reference>
<organism evidence="1 2">
    <name type="scientific">Dendrobium thyrsiflorum</name>
    <name type="common">Pinecone-like raceme dendrobium</name>
    <name type="synonym">Orchid</name>
    <dbReference type="NCBI Taxonomy" id="117978"/>
    <lineage>
        <taxon>Eukaryota</taxon>
        <taxon>Viridiplantae</taxon>
        <taxon>Streptophyta</taxon>
        <taxon>Embryophyta</taxon>
        <taxon>Tracheophyta</taxon>
        <taxon>Spermatophyta</taxon>
        <taxon>Magnoliopsida</taxon>
        <taxon>Liliopsida</taxon>
        <taxon>Asparagales</taxon>
        <taxon>Orchidaceae</taxon>
        <taxon>Epidendroideae</taxon>
        <taxon>Malaxideae</taxon>
        <taxon>Dendrobiinae</taxon>
        <taxon>Dendrobium</taxon>
    </lineage>
</organism>
<evidence type="ECO:0000313" key="2">
    <source>
        <dbReference type="Proteomes" id="UP001552299"/>
    </source>
</evidence>
<name>A0ABD0URX9_DENTH</name>